<name>A0A182TU40_9DIPT</name>
<proteinExistence type="predicted"/>
<protein>
    <submittedName>
        <fullName evidence="2">Uncharacterized protein</fullName>
    </submittedName>
</protein>
<keyword evidence="3" id="KW-1185">Reference proteome</keyword>
<evidence type="ECO:0000313" key="3">
    <source>
        <dbReference type="Proteomes" id="UP000075902"/>
    </source>
</evidence>
<dbReference type="Proteomes" id="UP000075902">
    <property type="component" value="Unassembled WGS sequence"/>
</dbReference>
<dbReference type="PANTHER" id="PTHR24637">
    <property type="entry name" value="COLLAGEN"/>
    <property type="match status" value="1"/>
</dbReference>
<evidence type="ECO:0000313" key="2">
    <source>
        <dbReference type="EnsemblMetazoa" id="AMEC008337-PA"/>
    </source>
</evidence>
<reference evidence="2" key="2">
    <citation type="submission" date="2020-05" db="UniProtKB">
        <authorList>
            <consortium name="EnsemblMetazoa"/>
        </authorList>
    </citation>
    <scope>IDENTIFICATION</scope>
    <source>
        <strain evidence="2">CM1001059</strain>
    </source>
</reference>
<dbReference type="VEuPathDB" id="VectorBase:AMEC008337"/>
<dbReference type="EnsemblMetazoa" id="AMEC008337-RA">
    <property type="protein sequence ID" value="AMEC008337-PA"/>
    <property type="gene ID" value="AMEC008337"/>
</dbReference>
<organism evidence="2 3">
    <name type="scientific">Anopheles melas</name>
    <dbReference type="NCBI Taxonomy" id="34690"/>
    <lineage>
        <taxon>Eukaryota</taxon>
        <taxon>Metazoa</taxon>
        <taxon>Ecdysozoa</taxon>
        <taxon>Arthropoda</taxon>
        <taxon>Hexapoda</taxon>
        <taxon>Insecta</taxon>
        <taxon>Pterygota</taxon>
        <taxon>Neoptera</taxon>
        <taxon>Endopterygota</taxon>
        <taxon>Diptera</taxon>
        <taxon>Nematocera</taxon>
        <taxon>Culicoidea</taxon>
        <taxon>Culicidae</taxon>
        <taxon>Anophelinae</taxon>
        <taxon>Anopheles</taxon>
    </lineage>
</organism>
<reference evidence="3" key="1">
    <citation type="submission" date="2014-01" db="EMBL/GenBank/DDBJ databases">
        <title>The Genome Sequence of Anopheles melas CM1001059_A (V2).</title>
        <authorList>
            <consortium name="The Broad Institute Genomics Platform"/>
            <person name="Neafsey D.E."/>
            <person name="Besansky N."/>
            <person name="Howell P."/>
            <person name="Walton C."/>
            <person name="Young S.K."/>
            <person name="Zeng Q."/>
            <person name="Gargeya S."/>
            <person name="Fitzgerald M."/>
            <person name="Haas B."/>
            <person name="Abouelleil A."/>
            <person name="Allen A.W."/>
            <person name="Alvarado L."/>
            <person name="Arachchi H.M."/>
            <person name="Berlin A.M."/>
            <person name="Chapman S.B."/>
            <person name="Gainer-Dewar J."/>
            <person name="Goldberg J."/>
            <person name="Griggs A."/>
            <person name="Gujja S."/>
            <person name="Hansen M."/>
            <person name="Howarth C."/>
            <person name="Imamovic A."/>
            <person name="Ireland A."/>
            <person name="Larimer J."/>
            <person name="McCowan C."/>
            <person name="Murphy C."/>
            <person name="Pearson M."/>
            <person name="Poon T.W."/>
            <person name="Priest M."/>
            <person name="Roberts A."/>
            <person name="Saif S."/>
            <person name="Shea T."/>
            <person name="Sisk P."/>
            <person name="Sykes S."/>
            <person name="Wortman J."/>
            <person name="Nusbaum C."/>
            <person name="Birren B."/>
        </authorList>
    </citation>
    <scope>NUCLEOTIDE SEQUENCE [LARGE SCALE GENOMIC DNA]</scope>
    <source>
        <strain evidence="3">CM1001059</strain>
    </source>
</reference>
<feature type="compositionally biased region" description="Low complexity" evidence="1">
    <location>
        <begin position="229"/>
        <end position="238"/>
    </location>
</feature>
<dbReference type="Gene3D" id="1.20.5.320">
    <property type="entry name" value="6-Phosphogluconate Dehydrogenase, domain 3"/>
    <property type="match status" value="1"/>
</dbReference>
<feature type="region of interest" description="Disordered" evidence="1">
    <location>
        <begin position="144"/>
        <end position="257"/>
    </location>
</feature>
<dbReference type="AlphaFoldDB" id="A0A182TU40"/>
<accession>A0A182TU40</accession>
<sequence length="289" mass="30531">MTVQRERRENPVPEDSQALKDYRVFPVRQAYQVPQVLPGMVQEGVAAVEEDTLKTSCPTAIEDRRGIPDCPERGAPVVCEVQKVLQAYQVHQVWMVLQDLREYRAYRDKLDLRVFLVSPAVATLRQNDICRAVLRDHIAELTEGLIGPPGPPGVSRPGKPGTPGRPGEKGERGFPGFTGDRGIPGEQGAPGVAGPPGERGEPGIPGENGRDGVGYVGPQGPVGPPGPPGDSVIGPPGRAGERGEPGKAGHPGVRGAPGVPGVCPNDCYMAAAAAAQNFRTNQQTKGPNY</sequence>
<feature type="compositionally biased region" description="Low complexity" evidence="1">
    <location>
        <begin position="184"/>
        <end position="207"/>
    </location>
</feature>
<evidence type="ECO:0000256" key="1">
    <source>
        <dbReference type="SAM" id="MobiDB-lite"/>
    </source>
</evidence>
<dbReference type="STRING" id="34690.A0A182TU40"/>
<feature type="compositionally biased region" description="Low complexity" evidence="1">
    <location>
        <begin position="248"/>
        <end position="257"/>
    </location>
</feature>